<dbReference type="EMBL" id="CP034464">
    <property type="protein sequence ID" value="AZP13941.1"/>
    <property type="molecule type" value="Genomic_DNA"/>
</dbReference>
<evidence type="ECO:0000256" key="2">
    <source>
        <dbReference type="ARBA" id="ARBA00052718"/>
    </source>
</evidence>
<dbReference type="PANTHER" id="PTHR43235">
    <property type="entry name" value="GLUTAMINE AMIDOTRANSFERASE PB2B2.05-RELATED"/>
    <property type="match status" value="1"/>
</dbReference>
<dbReference type="InterPro" id="IPR011697">
    <property type="entry name" value="Peptidase_C26"/>
</dbReference>
<evidence type="ECO:0000256" key="4">
    <source>
        <dbReference type="ARBA" id="ARBA00060634"/>
    </source>
</evidence>
<comment type="function">
    <text evidence="3">Involved in the breakdown of putrescine via hydrolysis of the gamma-glutamyl linkage of gamma-glutamyl-gamma-aminobutyrate.</text>
</comment>
<dbReference type="PROSITE" id="PS51273">
    <property type="entry name" value="GATASE_TYPE_1"/>
    <property type="match status" value="1"/>
</dbReference>
<dbReference type="CDD" id="cd01745">
    <property type="entry name" value="GATase1_2"/>
    <property type="match status" value="1"/>
</dbReference>
<evidence type="ECO:0000313" key="7">
    <source>
        <dbReference type="EMBL" id="AZP13941.1"/>
    </source>
</evidence>
<name>A0A3Q9BTK2_9BURK</name>
<dbReference type="Gene3D" id="3.40.50.880">
    <property type="match status" value="1"/>
</dbReference>
<keyword evidence="7" id="KW-0378">Hydrolase</keyword>
<dbReference type="EC" id="3.5.1.94" evidence="5"/>
<dbReference type="InterPro" id="IPR044668">
    <property type="entry name" value="PuuD-like"/>
</dbReference>
<dbReference type="Pfam" id="PF07722">
    <property type="entry name" value="Peptidase_C26"/>
    <property type="match status" value="1"/>
</dbReference>
<organism evidence="7 8">
    <name type="scientific">Undibacterium parvum</name>
    <dbReference type="NCBI Taxonomy" id="401471"/>
    <lineage>
        <taxon>Bacteria</taxon>
        <taxon>Pseudomonadati</taxon>
        <taxon>Pseudomonadota</taxon>
        <taxon>Betaproteobacteria</taxon>
        <taxon>Burkholderiales</taxon>
        <taxon>Oxalobacteraceae</taxon>
        <taxon>Undibacterium</taxon>
    </lineage>
</organism>
<feature type="compositionally biased region" description="Polar residues" evidence="6">
    <location>
        <begin position="1"/>
        <end position="23"/>
    </location>
</feature>
<reference evidence="7 8" key="1">
    <citation type="journal article" date="2011" name="Int. J. Syst. Evol. Microbiol.">
        <title>Description of Undibacterium oligocarboniphilum sp. nov., isolated from purified water, and Undibacterium pigrum strain CCUG 49012 as the type strain of Undibacterium parvum sp. nov., and emended descriptions of the genus Undibacterium and the species Undibacterium pigrum.</title>
        <authorList>
            <person name="Eder W."/>
            <person name="Wanner G."/>
            <person name="Ludwig W."/>
            <person name="Busse H.J."/>
            <person name="Ziemke-Kageler F."/>
            <person name="Lang E."/>
        </authorList>
    </citation>
    <scope>NUCLEOTIDE SEQUENCE [LARGE SCALE GENOMIC DNA]</scope>
    <source>
        <strain evidence="7 8">DSM 23061</strain>
    </source>
</reference>
<dbReference type="SUPFAM" id="SSF52317">
    <property type="entry name" value="Class I glutamine amidotransferase-like"/>
    <property type="match status" value="1"/>
</dbReference>
<proteinExistence type="inferred from homology"/>
<evidence type="ECO:0000256" key="1">
    <source>
        <dbReference type="ARBA" id="ARBA00011083"/>
    </source>
</evidence>
<evidence type="ECO:0000256" key="3">
    <source>
        <dbReference type="ARBA" id="ARBA00055068"/>
    </source>
</evidence>
<accession>A0A3Q9BTK2</accession>
<gene>
    <name evidence="7" type="ORF">EJN92_19250</name>
</gene>
<dbReference type="GO" id="GO:0006598">
    <property type="term" value="P:polyamine catabolic process"/>
    <property type="evidence" value="ECO:0007669"/>
    <property type="project" value="TreeGrafter"/>
</dbReference>
<feature type="region of interest" description="Disordered" evidence="6">
    <location>
        <begin position="1"/>
        <end position="25"/>
    </location>
</feature>
<evidence type="ECO:0000256" key="6">
    <source>
        <dbReference type="SAM" id="MobiDB-lite"/>
    </source>
</evidence>
<dbReference type="GO" id="GO:0005829">
    <property type="term" value="C:cytosol"/>
    <property type="evidence" value="ECO:0007669"/>
    <property type="project" value="TreeGrafter"/>
</dbReference>
<dbReference type="KEGG" id="upv:EJN92_19250"/>
<comment type="similarity">
    <text evidence="1">Belongs to the peptidase C26 family.</text>
</comment>
<dbReference type="Proteomes" id="UP000275663">
    <property type="component" value="Chromosome"/>
</dbReference>
<evidence type="ECO:0000313" key="8">
    <source>
        <dbReference type="Proteomes" id="UP000275663"/>
    </source>
</evidence>
<dbReference type="AlphaFoldDB" id="A0A3Q9BTK2"/>
<dbReference type="GO" id="GO:0033969">
    <property type="term" value="F:gamma-glutamyl-gamma-aminobutyrate hydrolase activity"/>
    <property type="evidence" value="ECO:0007669"/>
    <property type="project" value="UniProtKB-EC"/>
</dbReference>
<comment type="catalytic activity">
    <reaction evidence="2">
        <text>4-(gamma-L-glutamylamino)butanoate + H2O = 4-aminobutanoate + L-glutamate</text>
        <dbReference type="Rhea" id="RHEA:19737"/>
        <dbReference type="ChEBI" id="CHEBI:15377"/>
        <dbReference type="ChEBI" id="CHEBI:29985"/>
        <dbReference type="ChEBI" id="CHEBI:58800"/>
        <dbReference type="ChEBI" id="CHEBI:59888"/>
        <dbReference type="EC" id="3.5.1.94"/>
    </reaction>
</comment>
<dbReference type="InterPro" id="IPR029062">
    <property type="entry name" value="Class_I_gatase-like"/>
</dbReference>
<protein>
    <recommendedName>
        <fullName evidence="5">gamma-glutamyl-gamma-aminobutyrate hydrolase</fullName>
        <ecNumber evidence="5">3.5.1.94</ecNumber>
    </recommendedName>
</protein>
<dbReference type="PANTHER" id="PTHR43235:SF1">
    <property type="entry name" value="GLUTAMINE AMIDOTRANSFERASE PB2B2.05-RELATED"/>
    <property type="match status" value="1"/>
</dbReference>
<sequence length="274" mass="30228">MSNTKNTAHGQVQETSSKSSSGTRKPIVLMSMGAQERAGHEYQVMTKKYMRPLVEHAGCVPVLAPTCFGSNDLALYLSMVDGVYLTGAGSNIDPSLYGQENLTPEKTQDQDRDRFDLPLIHAALAMGLPLFGICRGMQELNVALGGDMYQKLYAIPGMREHREDYSASVAQQYADVHTVKMVPDTWFASLMQQAEIPVNSLHGQGIKTLGKGLQALAHAEDGLIEAVHLPECEQFTLGVQWHPEWQAAQNPFSIRMFQAFGDACRQTVEKKSRN</sequence>
<dbReference type="OrthoDB" id="9813383at2"/>
<comment type="pathway">
    <text evidence="4">Amine and polyamine degradation; putrescine degradation; 4-aminobutanoate from putrescine: step 4/4.</text>
</comment>
<dbReference type="RefSeq" id="WP_126129310.1">
    <property type="nucleotide sequence ID" value="NZ_CP034464.1"/>
</dbReference>
<keyword evidence="8" id="KW-1185">Reference proteome</keyword>
<evidence type="ECO:0000256" key="5">
    <source>
        <dbReference type="ARBA" id="ARBA00066788"/>
    </source>
</evidence>
<dbReference type="FunFam" id="3.40.50.880:FF:000030">
    <property type="entry name" value="Gamma-glutamyl-gamma-aminobutyrate hydrolase PuuD"/>
    <property type="match status" value="1"/>
</dbReference>